<evidence type="ECO:0000313" key="3">
    <source>
        <dbReference type="Proteomes" id="UP000282656"/>
    </source>
</evidence>
<evidence type="ECO:0000313" key="2">
    <source>
        <dbReference type="EMBL" id="RKH73112.1"/>
    </source>
</evidence>
<keyword evidence="3" id="KW-1185">Reference proteome</keyword>
<sequence>MGVGHLYIRPERVVVGVERLGGIGVVNSDLGAHEEIVELLIDATEQAPRQLAVSVLAVAAGIALIDVIPAGAVDFL</sequence>
<keyword evidence="1" id="KW-0812">Transmembrane</keyword>
<dbReference type="AlphaFoldDB" id="A0A3A8R777"/>
<dbReference type="Proteomes" id="UP000282656">
    <property type="component" value="Unassembled WGS sequence"/>
</dbReference>
<keyword evidence="1" id="KW-1133">Transmembrane helix</keyword>
<reference evidence="3" key="1">
    <citation type="submission" date="2018-09" db="EMBL/GenBank/DDBJ databases">
        <authorList>
            <person name="Livingstone P.G."/>
            <person name="Whitworth D.E."/>
        </authorList>
    </citation>
    <scope>NUCLEOTIDE SEQUENCE [LARGE SCALE GENOMIC DNA]</scope>
    <source>
        <strain evidence="3">AB047A</strain>
    </source>
</reference>
<proteinExistence type="predicted"/>
<accession>A0A3A8R777</accession>
<name>A0A3A8R777_9BACT</name>
<comment type="caution">
    <text evidence="2">The sequence shown here is derived from an EMBL/GenBank/DDBJ whole genome shotgun (WGS) entry which is preliminary data.</text>
</comment>
<gene>
    <name evidence="2" type="ORF">D7X96_03415</name>
</gene>
<keyword evidence="1" id="KW-0472">Membrane</keyword>
<feature type="transmembrane region" description="Helical" evidence="1">
    <location>
        <begin position="51"/>
        <end position="73"/>
    </location>
</feature>
<protein>
    <submittedName>
        <fullName evidence="2">Uncharacterized protein</fullName>
    </submittedName>
</protein>
<organism evidence="2 3">
    <name type="scientific">Corallococcus interemptor</name>
    <dbReference type="NCBI Taxonomy" id="2316720"/>
    <lineage>
        <taxon>Bacteria</taxon>
        <taxon>Pseudomonadati</taxon>
        <taxon>Myxococcota</taxon>
        <taxon>Myxococcia</taxon>
        <taxon>Myxococcales</taxon>
        <taxon>Cystobacterineae</taxon>
        <taxon>Myxococcaceae</taxon>
        <taxon>Corallococcus</taxon>
    </lineage>
</organism>
<dbReference type="EMBL" id="RAWM01000005">
    <property type="protein sequence ID" value="RKH73112.1"/>
    <property type="molecule type" value="Genomic_DNA"/>
</dbReference>
<evidence type="ECO:0000256" key="1">
    <source>
        <dbReference type="SAM" id="Phobius"/>
    </source>
</evidence>